<dbReference type="EMBL" id="JAEDAK010000008">
    <property type="protein sequence ID" value="MBH9577851.1"/>
    <property type="molecule type" value="Genomic_DNA"/>
</dbReference>
<dbReference type="InterPro" id="IPR016181">
    <property type="entry name" value="Acyl_CoA_acyltransferase"/>
</dbReference>
<gene>
    <name evidence="1" type="ORF">I7X39_13180</name>
</gene>
<name>A0A931J1M2_9BURK</name>
<reference evidence="1" key="1">
    <citation type="submission" date="2020-12" db="EMBL/GenBank/DDBJ databases">
        <title>The genome sequence of Inhella sp. 1Y17.</title>
        <authorList>
            <person name="Liu Y."/>
        </authorList>
    </citation>
    <scope>NUCLEOTIDE SEQUENCE</scope>
    <source>
        <strain evidence="1">1Y17</strain>
    </source>
</reference>
<evidence type="ECO:0000313" key="2">
    <source>
        <dbReference type="Proteomes" id="UP000613266"/>
    </source>
</evidence>
<accession>A0A931J1M2</accession>
<proteinExistence type="predicted"/>
<organism evidence="1 2">
    <name type="scientific">Inhella proteolytica</name>
    <dbReference type="NCBI Taxonomy" id="2795029"/>
    <lineage>
        <taxon>Bacteria</taxon>
        <taxon>Pseudomonadati</taxon>
        <taxon>Pseudomonadota</taxon>
        <taxon>Betaproteobacteria</taxon>
        <taxon>Burkholderiales</taxon>
        <taxon>Sphaerotilaceae</taxon>
        <taxon>Inhella</taxon>
    </lineage>
</organism>
<dbReference type="Pfam" id="PF04339">
    <property type="entry name" value="FemAB_like"/>
    <property type="match status" value="1"/>
</dbReference>
<sequence length="391" mass="43855">MSAGGAEPAVLRWITALQDLPATQWDALLEQADAPTPFMRAGCLQALDAAARSEQGWRARFATLWRAERLVAACPLYLKAHSWGEFVFDQAWARAYEVHGLRYYPKALVAVPFTPVPGSRLLAIGPAERLALVEQLQEWVQQQGLSGLHVLFGSVADAQALQACGFSRREQPQFHWKRAPHWQGFADFLADLRRDKRKKIQQERRRVAEAGVQVQVLRGSAITAAEWDFFYACYTRTYALRGMSAYLPRSVFEQGLGEQADWVLFLAWQGGERVAAALVAVDWRAGTAFGRHWGALRELDCLHFELCYYAPLAWCLEQGLQRFEGGAQGEHKMARGLLPVGTHSQHWLVHAEFQDAVARFTEAEQQAVGAYEEELAARSPFKPPGPRKPLA</sequence>
<keyword evidence="2" id="KW-1185">Reference proteome</keyword>
<protein>
    <submittedName>
        <fullName evidence="1">GNAT family N-acetyltransferase</fullName>
    </submittedName>
</protein>
<evidence type="ECO:0000313" key="1">
    <source>
        <dbReference type="EMBL" id="MBH9577851.1"/>
    </source>
</evidence>
<dbReference type="Gene3D" id="3.40.630.30">
    <property type="match status" value="1"/>
</dbReference>
<dbReference type="PANTHER" id="PTHR47017">
    <property type="entry name" value="ACYL-COA"/>
    <property type="match status" value="1"/>
</dbReference>
<comment type="caution">
    <text evidence="1">The sequence shown here is derived from an EMBL/GenBank/DDBJ whole genome shotgun (WGS) entry which is preliminary data.</text>
</comment>
<dbReference type="AlphaFoldDB" id="A0A931J1M2"/>
<dbReference type="InterPro" id="IPR007434">
    <property type="entry name" value="FemAB-like"/>
</dbReference>
<dbReference type="Proteomes" id="UP000613266">
    <property type="component" value="Unassembled WGS sequence"/>
</dbReference>
<dbReference type="SUPFAM" id="SSF55729">
    <property type="entry name" value="Acyl-CoA N-acyltransferases (Nat)"/>
    <property type="match status" value="1"/>
</dbReference>
<dbReference type="PANTHER" id="PTHR47017:SF1">
    <property type="entry name" value="ACYL-COA"/>
    <property type="match status" value="1"/>
</dbReference>